<reference evidence="5 6" key="1">
    <citation type="submission" date="2024-07" db="EMBL/GenBank/DDBJ databases">
        <authorList>
            <person name="Ren Q."/>
        </authorList>
    </citation>
    <scope>NUCLEOTIDE SEQUENCE [LARGE SCALE GENOMIC DNA]</scope>
    <source>
        <strain evidence="5 6">REN37</strain>
    </source>
</reference>
<evidence type="ECO:0000256" key="1">
    <source>
        <dbReference type="ARBA" id="ARBA00010493"/>
    </source>
</evidence>
<evidence type="ECO:0000259" key="4">
    <source>
        <dbReference type="Pfam" id="PF00814"/>
    </source>
</evidence>
<organism evidence="5 6">
    <name type="scientific">Isoalcanivorax beigongshangi</name>
    <dbReference type="NCBI Taxonomy" id="3238810"/>
    <lineage>
        <taxon>Bacteria</taxon>
        <taxon>Pseudomonadati</taxon>
        <taxon>Pseudomonadota</taxon>
        <taxon>Gammaproteobacteria</taxon>
        <taxon>Oceanospirillales</taxon>
        <taxon>Alcanivoracaceae</taxon>
        <taxon>Isoalcanivorax</taxon>
    </lineage>
</organism>
<keyword evidence="5" id="KW-0012">Acyltransferase</keyword>
<dbReference type="PANTHER" id="PTHR11735">
    <property type="entry name" value="TRNA N6-ADENOSINE THREONYLCARBAMOYLTRANSFERASE"/>
    <property type="match status" value="1"/>
</dbReference>
<gene>
    <name evidence="5" type="primary">tsaB</name>
    <name evidence="5" type="ORF">AB5I84_04735</name>
</gene>
<feature type="domain" description="Gcp-like" evidence="4">
    <location>
        <begin position="28"/>
        <end position="154"/>
    </location>
</feature>
<dbReference type="InterPro" id="IPR000905">
    <property type="entry name" value="Gcp-like_dom"/>
</dbReference>
<dbReference type="Proteomes" id="UP001562065">
    <property type="component" value="Unassembled WGS sequence"/>
</dbReference>
<keyword evidence="6" id="KW-1185">Reference proteome</keyword>
<dbReference type="EMBL" id="JBGCUO010000001">
    <property type="protein sequence ID" value="MEY1661452.1"/>
    <property type="molecule type" value="Genomic_DNA"/>
</dbReference>
<evidence type="ECO:0000256" key="2">
    <source>
        <dbReference type="ARBA" id="ARBA00019012"/>
    </source>
</evidence>
<dbReference type="NCBIfam" id="TIGR03725">
    <property type="entry name" value="T6A_YeaZ"/>
    <property type="match status" value="1"/>
</dbReference>
<dbReference type="Pfam" id="PF00814">
    <property type="entry name" value="TsaD"/>
    <property type="match status" value="1"/>
</dbReference>
<dbReference type="InterPro" id="IPR022496">
    <property type="entry name" value="T6A_TsaB"/>
</dbReference>
<comment type="similarity">
    <text evidence="1">Belongs to the KAE1 / TsaD family. TsaB subfamily.</text>
</comment>
<evidence type="ECO:0000256" key="3">
    <source>
        <dbReference type="ARBA" id="ARBA00032446"/>
    </source>
</evidence>
<accession>A0ABV4AG95</accession>
<dbReference type="InterPro" id="IPR043129">
    <property type="entry name" value="ATPase_NBD"/>
</dbReference>
<proteinExistence type="inferred from homology"/>
<dbReference type="SUPFAM" id="SSF53067">
    <property type="entry name" value="Actin-like ATPase domain"/>
    <property type="match status" value="2"/>
</dbReference>
<comment type="caution">
    <text evidence="5">The sequence shown here is derived from an EMBL/GenBank/DDBJ whole genome shotgun (WGS) entry which is preliminary data.</text>
</comment>
<dbReference type="PANTHER" id="PTHR11735:SF11">
    <property type="entry name" value="TRNA THREONYLCARBAMOYLADENOSINE BIOSYNTHESIS PROTEIN TSAB"/>
    <property type="match status" value="1"/>
</dbReference>
<dbReference type="Gene3D" id="3.30.420.40">
    <property type="match status" value="2"/>
</dbReference>
<dbReference type="RefSeq" id="WP_369454709.1">
    <property type="nucleotide sequence ID" value="NZ_JBGCUO010000001.1"/>
</dbReference>
<keyword evidence="5" id="KW-0808">Transferase</keyword>
<dbReference type="GO" id="GO:0061711">
    <property type="term" value="F:tRNA N(6)-L-threonylcarbamoyladenine synthase activity"/>
    <property type="evidence" value="ECO:0007669"/>
    <property type="project" value="UniProtKB-EC"/>
</dbReference>
<evidence type="ECO:0000313" key="6">
    <source>
        <dbReference type="Proteomes" id="UP001562065"/>
    </source>
</evidence>
<evidence type="ECO:0000313" key="5">
    <source>
        <dbReference type="EMBL" id="MEY1661452.1"/>
    </source>
</evidence>
<protein>
    <recommendedName>
        <fullName evidence="2">tRNA threonylcarbamoyladenosine biosynthesis protein TsaB</fullName>
    </recommendedName>
    <alternativeName>
        <fullName evidence="3">t(6)A37 threonylcarbamoyladenosine biosynthesis protein TsaB</fullName>
    </alternativeName>
</protein>
<sequence>MNLISLETAGETCSVALRWQGELLEQFELAPRRQTERVLPMVASLLAEAGVALSQLDGVVFGRGPGAFTGVRIAVSVAQALGFAMNRPVLGVSTLASAALAAMDAGADGPVLTAFDARMGELYLAVYQAVDGPQLLQPLLADALVAPAQLPALPAGLRCATGSGQALEPALSEALGQRLHWIGDGHPRAGTLLRLALSDFAEAAVPAREARPVYLRDQIVQGGQQ</sequence>
<dbReference type="CDD" id="cd24032">
    <property type="entry name" value="ASKHA_NBD_TsaB"/>
    <property type="match status" value="1"/>
</dbReference>
<name>A0ABV4AG95_9GAMM</name>